<comment type="caution">
    <text evidence="5">The sequence shown here is derived from an EMBL/GenBank/DDBJ whole genome shotgun (WGS) entry which is preliminary data.</text>
</comment>
<evidence type="ECO:0000256" key="1">
    <source>
        <dbReference type="ARBA" id="ARBA00005964"/>
    </source>
</evidence>
<dbReference type="Pfam" id="PF00135">
    <property type="entry name" value="COesterase"/>
    <property type="match status" value="1"/>
</dbReference>
<feature type="domain" description="Carboxylesterase type B" evidence="4">
    <location>
        <begin position="3"/>
        <end position="486"/>
    </location>
</feature>
<dbReference type="GO" id="GO:0016787">
    <property type="term" value="F:hydrolase activity"/>
    <property type="evidence" value="ECO:0007669"/>
    <property type="project" value="UniProtKB-KW"/>
</dbReference>
<gene>
    <name evidence="5" type="ORF">GCM10010915_05710</name>
</gene>
<evidence type="ECO:0000256" key="3">
    <source>
        <dbReference type="RuleBase" id="RU361235"/>
    </source>
</evidence>
<keyword evidence="2 3" id="KW-0378">Hydrolase</keyword>
<dbReference type="PANTHER" id="PTHR11559">
    <property type="entry name" value="CARBOXYLESTERASE"/>
    <property type="match status" value="1"/>
</dbReference>
<dbReference type="SUPFAM" id="SSF53474">
    <property type="entry name" value="alpha/beta-Hydrolases"/>
    <property type="match status" value="1"/>
</dbReference>
<dbReference type="PROSITE" id="PS00122">
    <property type="entry name" value="CARBOXYLESTERASE_B_1"/>
    <property type="match status" value="1"/>
</dbReference>
<dbReference type="Gene3D" id="3.40.50.1820">
    <property type="entry name" value="alpha/beta hydrolase"/>
    <property type="match status" value="1"/>
</dbReference>
<dbReference type="EMBL" id="BMHO01000001">
    <property type="protein sequence ID" value="GGD28526.1"/>
    <property type="molecule type" value="Genomic_DNA"/>
</dbReference>
<keyword evidence="6" id="KW-1185">Reference proteome</keyword>
<reference evidence="5" key="2">
    <citation type="submission" date="2020-09" db="EMBL/GenBank/DDBJ databases">
        <authorList>
            <person name="Sun Q."/>
            <person name="Zhou Y."/>
        </authorList>
    </citation>
    <scope>NUCLEOTIDE SEQUENCE</scope>
    <source>
        <strain evidence="5">CGMCC 1.15152</strain>
    </source>
</reference>
<protein>
    <recommendedName>
        <fullName evidence="3">Carboxylic ester hydrolase</fullName>
        <ecNumber evidence="3">3.1.1.-</ecNumber>
    </recommendedName>
</protein>
<evidence type="ECO:0000313" key="6">
    <source>
        <dbReference type="Proteomes" id="UP000633205"/>
    </source>
</evidence>
<dbReference type="RefSeq" id="WP_188710796.1">
    <property type="nucleotide sequence ID" value="NZ_BMHO01000001.1"/>
</dbReference>
<organism evidence="5 6">
    <name type="scientific">Microbacterium faecale</name>
    <dbReference type="NCBI Taxonomy" id="1804630"/>
    <lineage>
        <taxon>Bacteria</taxon>
        <taxon>Bacillati</taxon>
        <taxon>Actinomycetota</taxon>
        <taxon>Actinomycetes</taxon>
        <taxon>Micrococcales</taxon>
        <taxon>Microbacteriaceae</taxon>
        <taxon>Microbacterium</taxon>
    </lineage>
</organism>
<evidence type="ECO:0000256" key="2">
    <source>
        <dbReference type="ARBA" id="ARBA00022801"/>
    </source>
</evidence>
<accession>A0A916Y2X1</accession>
<dbReference type="InterPro" id="IPR002018">
    <property type="entry name" value="CarbesteraseB"/>
</dbReference>
<dbReference type="AlphaFoldDB" id="A0A916Y2X1"/>
<dbReference type="InterPro" id="IPR019826">
    <property type="entry name" value="Carboxylesterase_B_AS"/>
</dbReference>
<reference evidence="5" key="1">
    <citation type="journal article" date="2014" name="Int. J. Syst. Evol. Microbiol.">
        <title>Complete genome sequence of Corynebacterium casei LMG S-19264T (=DSM 44701T), isolated from a smear-ripened cheese.</title>
        <authorList>
            <consortium name="US DOE Joint Genome Institute (JGI-PGF)"/>
            <person name="Walter F."/>
            <person name="Albersmeier A."/>
            <person name="Kalinowski J."/>
            <person name="Ruckert C."/>
        </authorList>
    </citation>
    <scope>NUCLEOTIDE SEQUENCE</scope>
    <source>
        <strain evidence="5">CGMCC 1.15152</strain>
    </source>
</reference>
<dbReference type="InterPro" id="IPR050309">
    <property type="entry name" value="Type-B_Carboxylest/Lipase"/>
</dbReference>
<name>A0A916Y2X1_9MICO</name>
<proteinExistence type="inferred from homology"/>
<sequence length="511" mass="53812">MRDPIVETTAGRIRGRSIDGDVLRFAGVPYAAPTGGAGRFRPPQPRAPWAGIRTAVAFAPIAPQHGAHAKPGGAEVMSEDCLALNVWTPSTAGRRPVLVWLHGGGFASGMPHHRPADGTALAQTGDVVVVSVAHRLALLGFLHLDELCGGEYAGSGNAGMLDLVAALTWIRDNIAAFGGDPDAVTIHGHSGGGGKVAALCSMPAARGLFRSAAIHGGPPFGFKHAATAHETAEQALALLEIPPTRADRLRDVPLQRLLAVQRDLGVHGAPGPDGMRFAPTVATPELPADPLQAFAAGAATDVALMVGTALDESRAAAFAHPAYLTGDEISDDDLVARVRPGLDDPDDAEGLVAAYRELDPAAGNVDHFFAITSDQFRIRSLRLADAKHLGDGRPSWVYLCETAHDTPHGAFHGIEMPLFFNNTTPATPGRAVASALSAQLVAFAHDELGASETWAPYTPPQPDQLVIEDDALQTARAPRHERVRLWDGIVVTPSTDPWTTLWPQPQEHHSA</sequence>
<comment type="similarity">
    <text evidence="1 3">Belongs to the type-B carboxylesterase/lipase family.</text>
</comment>
<dbReference type="EC" id="3.1.1.-" evidence="3"/>
<dbReference type="InterPro" id="IPR029058">
    <property type="entry name" value="AB_hydrolase_fold"/>
</dbReference>
<evidence type="ECO:0000259" key="4">
    <source>
        <dbReference type="Pfam" id="PF00135"/>
    </source>
</evidence>
<evidence type="ECO:0000313" key="5">
    <source>
        <dbReference type="EMBL" id="GGD28526.1"/>
    </source>
</evidence>
<dbReference type="Proteomes" id="UP000633205">
    <property type="component" value="Unassembled WGS sequence"/>
</dbReference>